<comment type="similarity">
    <text evidence="2">Belongs to the Orn/Lys/Arg decarboxylase class-I family.</text>
</comment>
<dbReference type="Pfam" id="PF01276">
    <property type="entry name" value="OKR_DC_1"/>
    <property type="match status" value="1"/>
</dbReference>
<accession>A0A1I5XWE5</accession>
<feature type="domain" description="Orn/Lys/Arg decarboxylase C-terminal" evidence="8">
    <location>
        <begin position="395"/>
        <end position="461"/>
    </location>
</feature>
<dbReference type="PANTHER" id="PTHR43277:SF4">
    <property type="entry name" value="ARGININE DECARBOXYLASE"/>
    <property type="match status" value="1"/>
</dbReference>
<dbReference type="InterPro" id="IPR008286">
    <property type="entry name" value="Prn/Lys/Arg_de-COase_C"/>
</dbReference>
<dbReference type="Proteomes" id="UP000182762">
    <property type="component" value="Unassembled WGS sequence"/>
</dbReference>
<dbReference type="InterPro" id="IPR000310">
    <property type="entry name" value="Orn/Lys/Arg_deCO2ase_major_dom"/>
</dbReference>
<dbReference type="InterPro" id="IPR015422">
    <property type="entry name" value="PyrdxlP-dep_Trfase_small"/>
</dbReference>
<comment type="cofactor">
    <cofactor evidence="1">
        <name>pyridoxal 5'-phosphate</name>
        <dbReference type="ChEBI" id="CHEBI:597326"/>
    </cofactor>
</comment>
<dbReference type="Gene3D" id="3.90.105.10">
    <property type="entry name" value="Molybdopterin biosynthesis moea protein, domain 2"/>
    <property type="match status" value="1"/>
</dbReference>
<dbReference type="RefSeq" id="WP_061803549.1">
    <property type="nucleotide sequence ID" value="NZ_FOXX01000002.1"/>
</dbReference>
<dbReference type="InterPro" id="IPR036633">
    <property type="entry name" value="Prn/Lys/Arg_de-COase_C_sf"/>
</dbReference>
<dbReference type="SUPFAM" id="SSF55904">
    <property type="entry name" value="Ornithine decarboxylase C-terminal domain"/>
    <property type="match status" value="1"/>
</dbReference>
<keyword evidence="4" id="KW-0663">Pyridoxal phosphate</keyword>
<reference evidence="9 10" key="1">
    <citation type="submission" date="2016-10" db="EMBL/GenBank/DDBJ databases">
        <authorList>
            <person name="Varghese N."/>
            <person name="Submissions S."/>
        </authorList>
    </citation>
    <scope>NUCLEOTIDE SEQUENCE [LARGE SCALE GENOMIC DNA]</scope>
    <source>
        <strain evidence="9 10">DSM 13796</strain>
    </source>
</reference>
<evidence type="ECO:0000256" key="2">
    <source>
        <dbReference type="ARBA" id="ARBA00010671"/>
    </source>
</evidence>
<dbReference type="Gene3D" id="3.90.1150.10">
    <property type="entry name" value="Aspartate Aminotransferase, domain 1"/>
    <property type="match status" value="1"/>
</dbReference>
<keyword evidence="6" id="KW-0175">Coiled coil</keyword>
<gene>
    <name evidence="9" type="ORF">SAMN02745910_01096</name>
</gene>
<name>A0A1I5XWE5_9BACI</name>
<evidence type="ECO:0000256" key="1">
    <source>
        <dbReference type="ARBA" id="ARBA00001933"/>
    </source>
</evidence>
<dbReference type="PANTHER" id="PTHR43277">
    <property type="entry name" value="ARGININE DECARBOXYLASE"/>
    <property type="match status" value="1"/>
</dbReference>
<feature type="coiled-coil region" evidence="6">
    <location>
        <begin position="370"/>
        <end position="397"/>
    </location>
</feature>
<dbReference type="InterPro" id="IPR015421">
    <property type="entry name" value="PyrdxlP-dep_Trfase_major"/>
</dbReference>
<evidence type="ECO:0000256" key="3">
    <source>
        <dbReference type="ARBA" id="ARBA00022793"/>
    </source>
</evidence>
<feature type="domain" description="Orn/Lys/Arg decarboxylases family 1 pyridoxal-P attachment site" evidence="7">
    <location>
        <begin position="7"/>
        <end position="370"/>
    </location>
</feature>
<dbReference type="GeneID" id="93709828"/>
<dbReference type="InterPro" id="IPR052357">
    <property type="entry name" value="Orn_Lys_Arg_decarboxylase-I"/>
</dbReference>
<evidence type="ECO:0000313" key="9">
    <source>
        <dbReference type="EMBL" id="SFQ36244.1"/>
    </source>
</evidence>
<evidence type="ECO:0000256" key="4">
    <source>
        <dbReference type="ARBA" id="ARBA00022898"/>
    </source>
</evidence>
<organism evidence="9 10">
    <name type="scientific">Priestia endophytica DSM 13796</name>
    <dbReference type="NCBI Taxonomy" id="1121089"/>
    <lineage>
        <taxon>Bacteria</taxon>
        <taxon>Bacillati</taxon>
        <taxon>Bacillota</taxon>
        <taxon>Bacilli</taxon>
        <taxon>Bacillales</taxon>
        <taxon>Bacillaceae</taxon>
        <taxon>Priestia</taxon>
    </lineage>
</organism>
<evidence type="ECO:0000313" key="10">
    <source>
        <dbReference type="Proteomes" id="UP000182762"/>
    </source>
</evidence>
<dbReference type="Pfam" id="PF03711">
    <property type="entry name" value="OKR_DC_1_C"/>
    <property type="match status" value="1"/>
</dbReference>
<evidence type="ECO:0000259" key="8">
    <source>
        <dbReference type="Pfam" id="PF03711"/>
    </source>
</evidence>
<dbReference type="Gene3D" id="3.40.640.10">
    <property type="entry name" value="Type I PLP-dependent aspartate aminotransferase-like (Major domain)"/>
    <property type="match status" value="1"/>
</dbReference>
<dbReference type="SUPFAM" id="SSF53383">
    <property type="entry name" value="PLP-dependent transferases"/>
    <property type="match status" value="1"/>
</dbReference>
<protein>
    <submittedName>
        <fullName evidence="9">Lysine decarboxylase</fullName>
    </submittedName>
</protein>
<evidence type="ECO:0000256" key="5">
    <source>
        <dbReference type="ARBA" id="ARBA00023239"/>
    </source>
</evidence>
<keyword evidence="5" id="KW-0456">Lyase</keyword>
<sequence>MSSQFETPLFTGLIEHAKKDPIQFHIPGHKKGRGMDEEFRSFIGENALSIDLINIAPLDDLHQPGGMIREAQALAARAFGADHTFFSVQGTSGAIIAMVMSVCGPGDKILVPRNVHKSVMSAIIFSGATPIFIHPEIDPDLGISHGITTDAVEKALYQHPDAKAVLVINPTYFGIAADLKRIVELAHSFSIPVLVDEAHGVHIHFHDDLPLSAMQAGADMAATSVHKLGGSLTGSSILNMKEGLVSPKRVQSILSMLTTTSTSYILLASLDVARKRLATEGKELAEYAIDLAETARKRINEIGYIRCIGREILGTKATYDMDPTKLIISIKELGISGYDAEKWLRERFNIEVELSDLYNLLCIITPGDTIENINTLIEALTELVKECKDNVQSSEDISVLLPDIPVLSLTPRDAFYAETEVVPFEESAGRITAEFIMIYPPGIPVFIPGEIIMEENLQYIKKNLEEGLPVQGPEDHTLKTLRVIKEHKAIK</sequence>
<evidence type="ECO:0000259" key="7">
    <source>
        <dbReference type="Pfam" id="PF01276"/>
    </source>
</evidence>
<comment type="caution">
    <text evidence="9">The sequence shown here is derived from an EMBL/GenBank/DDBJ whole genome shotgun (WGS) entry which is preliminary data.</text>
</comment>
<dbReference type="InterPro" id="IPR015424">
    <property type="entry name" value="PyrdxlP-dep_Trfase"/>
</dbReference>
<proteinExistence type="inferred from homology"/>
<keyword evidence="10" id="KW-1185">Reference proteome</keyword>
<evidence type="ECO:0000256" key="6">
    <source>
        <dbReference type="SAM" id="Coils"/>
    </source>
</evidence>
<dbReference type="EMBL" id="FOXX01000002">
    <property type="protein sequence ID" value="SFQ36244.1"/>
    <property type="molecule type" value="Genomic_DNA"/>
</dbReference>
<keyword evidence="3" id="KW-0210">Decarboxylase</keyword>
<dbReference type="CDD" id="cd00615">
    <property type="entry name" value="Orn_deC_like"/>
    <property type="match status" value="1"/>
</dbReference>